<keyword evidence="2" id="KW-1185">Reference proteome</keyword>
<evidence type="ECO:0000313" key="1">
    <source>
        <dbReference type="EMBL" id="TSE26881.1"/>
    </source>
</evidence>
<dbReference type="EMBL" id="VJND01000002">
    <property type="protein sequence ID" value="TSE26881.1"/>
    <property type="molecule type" value="Genomic_DNA"/>
</dbReference>
<evidence type="ECO:0000313" key="2">
    <source>
        <dbReference type="Proteomes" id="UP000320225"/>
    </source>
</evidence>
<organism evidence="1 2">
    <name type="scientific">Tepidimonas sediminis</name>
    <dbReference type="NCBI Taxonomy" id="2588941"/>
    <lineage>
        <taxon>Bacteria</taxon>
        <taxon>Pseudomonadati</taxon>
        <taxon>Pseudomonadota</taxon>
        <taxon>Betaproteobacteria</taxon>
        <taxon>Burkholderiales</taxon>
        <taxon>Tepidimonas</taxon>
    </lineage>
</organism>
<protein>
    <recommendedName>
        <fullName evidence="3">FlgN protein</fullName>
    </recommendedName>
</protein>
<evidence type="ECO:0008006" key="3">
    <source>
        <dbReference type="Google" id="ProtNLM"/>
    </source>
</evidence>
<accession>A0A554WTH2</accession>
<dbReference type="RefSeq" id="WP_143893456.1">
    <property type="nucleotide sequence ID" value="NZ_VJND01000002.1"/>
</dbReference>
<gene>
    <name evidence="1" type="ORF">Tsedi_00590</name>
</gene>
<dbReference type="Proteomes" id="UP000320225">
    <property type="component" value="Unassembled WGS sequence"/>
</dbReference>
<dbReference type="AlphaFoldDB" id="A0A554WTH2"/>
<reference evidence="1 2" key="1">
    <citation type="submission" date="2019-07" db="EMBL/GenBank/DDBJ databases">
        <title>Tepidimonas sediminis YIM 72259 draft genome.</title>
        <authorList>
            <person name="Da Costa M.S."/>
            <person name="Froufe H.J.C."/>
            <person name="Egas C."/>
            <person name="Albuquerque L."/>
        </authorList>
    </citation>
    <scope>NUCLEOTIDE SEQUENCE [LARGE SCALE GENOMIC DNA]</scope>
    <source>
        <strain evidence="1 2">YIM 72259</strain>
    </source>
</reference>
<comment type="caution">
    <text evidence="1">The sequence shown here is derived from an EMBL/GenBank/DDBJ whole genome shotgun (WGS) entry which is preliminary data.</text>
</comment>
<name>A0A554WTH2_9BURK</name>
<proteinExistence type="predicted"/>
<sequence>MQPAPTDPVTTLEGLLRELDAALETATRHAAGQLDADAFAAACERLAHAFVQARPLLAALREAPPAPLVERLAARLQTLHELQARLDAQARAALQTLLPQDALQAYARLGQRPAPRGWPR</sequence>